<dbReference type="InterPro" id="IPR047218">
    <property type="entry name" value="YocR/YhdH-like"/>
</dbReference>
<feature type="transmembrane region" description="Helical" evidence="6">
    <location>
        <begin position="17"/>
        <end position="38"/>
    </location>
</feature>
<evidence type="ECO:0000313" key="8">
    <source>
        <dbReference type="Proteomes" id="UP000001302"/>
    </source>
</evidence>
<protein>
    <submittedName>
        <fullName evidence="7">Sodium-dependent transporter family protein</fullName>
    </submittedName>
</protein>
<sequence>MAVAGTGQSNENWSGRAAFILAAVGSAVGLGNLVRFPYVAGDSGGGAFIFVYLATILFIGVPVLIAEFMIGRRGGGSAIAAVSRLARTEGRTRAWVIFPILGILASFLIVSYYSVLAGWILHFIQVFAVDIGGRFVAEGPVALTAPAFEGQSDEEIGGILPKLLSQPGRMIVLHALFMAATVFILSRGVKSGIEAAANVMMPIFFVLLLGLTTFSLVTGEAMQALTFLFTPDFSQLTGSTLLRAVGQAFFSLSLGAAMMLTYGTYLSRETDIKSSSQIVATADTAVALIAGLALFPIVFASPVLSADVMGDNDPGLGLLFVTVPRAFHLMPFGSLFGLAFFVMALFAALTSAIALLETSVSWADGDYDVPPAQKARRRVIGAICLGGLAFLIGIGHALSQVPQTVAATFFNDWSPLDAIPLFQGMNFLDAIDALATTVLQPFVGMITALFAGWAISTSAAKEELRFDNDSTFALWQTLVRWVAPIAVGLVLLYGAIIVPLLD</sequence>
<dbReference type="OrthoDB" id="9762833at2"/>
<keyword evidence="8" id="KW-1185">Reference proteome</keyword>
<proteinExistence type="predicted"/>
<evidence type="ECO:0000256" key="3">
    <source>
        <dbReference type="ARBA" id="ARBA00022692"/>
    </source>
</evidence>
<feature type="transmembrane region" description="Helical" evidence="6">
    <location>
        <begin position="442"/>
        <end position="460"/>
    </location>
</feature>
<dbReference type="Pfam" id="PF00209">
    <property type="entry name" value="SNF"/>
    <property type="match status" value="2"/>
</dbReference>
<dbReference type="EMBL" id="CP002156">
    <property type="protein sequence ID" value="ADM08279.1"/>
    <property type="molecule type" value="Genomic_DNA"/>
</dbReference>
<feature type="transmembrane region" description="Helical" evidence="6">
    <location>
        <begin position="335"/>
        <end position="358"/>
    </location>
</feature>
<dbReference type="PANTHER" id="PTHR42948:SF1">
    <property type="entry name" value="TRANSPORTER"/>
    <property type="match status" value="1"/>
</dbReference>
<dbReference type="SUPFAM" id="SSF161070">
    <property type="entry name" value="SNF-like"/>
    <property type="match status" value="1"/>
</dbReference>
<dbReference type="KEGG" id="pbr:PB2503_00992"/>
<dbReference type="NCBIfam" id="NF037979">
    <property type="entry name" value="Na_transp"/>
    <property type="match status" value="1"/>
</dbReference>
<evidence type="ECO:0000256" key="5">
    <source>
        <dbReference type="ARBA" id="ARBA00023136"/>
    </source>
</evidence>
<organism evidence="7 8">
    <name type="scientific">Parvularcula bermudensis (strain ATCC BAA-594 / HTCC2503 / KCTC 12087)</name>
    <dbReference type="NCBI Taxonomy" id="314260"/>
    <lineage>
        <taxon>Bacteria</taxon>
        <taxon>Pseudomonadati</taxon>
        <taxon>Pseudomonadota</taxon>
        <taxon>Alphaproteobacteria</taxon>
        <taxon>Parvularculales</taxon>
        <taxon>Parvularculaceae</taxon>
        <taxon>Parvularcula</taxon>
    </lineage>
</organism>
<feature type="transmembrane region" description="Helical" evidence="6">
    <location>
        <begin position="379"/>
        <end position="398"/>
    </location>
</feature>
<keyword evidence="2" id="KW-0813">Transport</keyword>
<evidence type="ECO:0000256" key="4">
    <source>
        <dbReference type="ARBA" id="ARBA00022989"/>
    </source>
</evidence>
<dbReference type="STRING" id="314260.PB2503_00992"/>
<feature type="transmembrane region" description="Helical" evidence="6">
    <location>
        <begin position="481"/>
        <end position="501"/>
    </location>
</feature>
<feature type="transmembrane region" description="Helical" evidence="6">
    <location>
        <begin position="245"/>
        <end position="266"/>
    </location>
</feature>
<feature type="transmembrane region" description="Helical" evidence="6">
    <location>
        <begin position="278"/>
        <end position="299"/>
    </location>
</feature>
<accession>E0TB75</accession>
<dbReference type="CDD" id="cd10336">
    <property type="entry name" value="SLC6sbd_Tyt1-Like"/>
    <property type="match status" value="1"/>
</dbReference>
<evidence type="ECO:0000256" key="2">
    <source>
        <dbReference type="ARBA" id="ARBA00022448"/>
    </source>
</evidence>
<comment type="subcellular location">
    <subcellularLocation>
        <location evidence="1">Membrane</location>
        <topology evidence="1">Multi-pass membrane protein</topology>
    </subcellularLocation>
</comment>
<reference evidence="8" key="1">
    <citation type="submission" date="2010-08" db="EMBL/GenBank/DDBJ databases">
        <title>Genome sequence of Parvularcula bermudensis HTCC2503.</title>
        <authorList>
            <person name="Kang D.-M."/>
            <person name="Oh H.-M."/>
            <person name="Cho J.-C."/>
        </authorList>
    </citation>
    <scope>NUCLEOTIDE SEQUENCE [LARGE SCALE GENOMIC DNA]</scope>
    <source>
        <strain evidence="8">ATCC BAA-594 / HTCC2503 / KCTC 12087</strain>
    </source>
</reference>
<feature type="transmembrane region" description="Helical" evidence="6">
    <location>
        <begin position="94"/>
        <end position="113"/>
    </location>
</feature>
<dbReference type="HOGENOM" id="CLU_006855_3_4_5"/>
<dbReference type="PROSITE" id="PS50267">
    <property type="entry name" value="NA_NEUROTRAN_SYMP_3"/>
    <property type="match status" value="1"/>
</dbReference>
<dbReference type="PRINTS" id="PR00176">
    <property type="entry name" value="NANEUSMPORT"/>
</dbReference>
<dbReference type="InterPro" id="IPR000175">
    <property type="entry name" value="Na/ntran_symport"/>
</dbReference>
<evidence type="ECO:0000256" key="1">
    <source>
        <dbReference type="ARBA" id="ARBA00004141"/>
    </source>
</evidence>
<dbReference type="RefSeq" id="WP_013299253.1">
    <property type="nucleotide sequence ID" value="NC_014414.1"/>
</dbReference>
<name>E0TB75_PARBH</name>
<keyword evidence="3 6" id="KW-0812">Transmembrane</keyword>
<keyword evidence="4 6" id="KW-1133">Transmembrane helix</keyword>
<reference evidence="7 8" key="2">
    <citation type="journal article" date="2011" name="J. Bacteriol.">
        <title>Complete genome sequence of strain HTCC2503T of Parvularcula bermudensis, the type species of the order "Parvularculales" in the class Alphaproteobacteria.</title>
        <authorList>
            <person name="Oh H.M."/>
            <person name="Kang I."/>
            <person name="Vergin K.L."/>
            <person name="Kang D."/>
            <person name="Rhee K.H."/>
            <person name="Giovannoni S.J."/>
            <person name="Cho J.C."/>
        </authorList>
    </citation>
    <scope>NUCLEOTIDE SEQUENCE [LARGE SCALE GENOMIC DNA]</scope>
    <source>
        <strain evidence="8">ATCC BAA-594 / HTCC2503 / KCTC 12087</strain>
    </source>
</reference>
<evidence type="ECO:0000256" key="6">
    <source>
        <dbReference type="SAM" id="Phobius"/>
    </source>
</evidence>
<dbReference type="InterPro" id="IPR037272">
    <property type="entry name" value="SNS_sf"/>
</dbReference>
<dbReference type="AlphaFoldDB" id="E0TB75"/>
<dbReference type="eggNOG" id="COG0733">
    <property type="taxonomic scope" value="Bacteria"/>
</dbReference>
<feature type="transmembrane region" description="Helical" evidence="6">
    <location>
        <begin position="44"/>
        <end position="65"/>
    </location>
</feature>
<evidence type="ECO:0000313" key="7">
    <source>
        <dbReference type="EMBL" id="ADM08279.1"/>
    </source>
</evidence>
<dbReference type="PANTHER" id="PTHR42948">
    <property type="entry name" value="TRANSPORTER"/>
    <property type="match status" value="1"/>
</dbReference>
<feature type="transmembrane region" description="Helical" evidence="6">
    <location>
        <begin position="171"/>
        <end position="189"/>
    </location>
</feature>
<feature type="transmembrane region" description="Helical" evidence="6">
    <location>
        <begin position="201"/>
        <end position="225"/>
    </location>
</feature>
<dbReference type="Proteomes" id="UP000001302">
    <property type="component" value="Chromosome"/>
</dbReference>
<dbReference type="GO" id="GO:0016020">
    <property type="term" value="C:membrane"/>
    <property type="evidence" value="ECO:0007669"/>
    <property type="project" value="UniProtKB-SubCell"/>
</dbReference>
<keyword evidence="5 6" id="KW-0472">Membrane</keyword>
<gene>
    <name evidence="7" type="ordered locus">PB2503_00992</name>
</gene>